<dbReference type="AlphaFoldDB" id="A0A061JS14"/>
<feature type="coiled-coil region" evidence="1">
    <location>
        <begin position="124"/>
        <end position="178"/>
    </location>
</feature>
<sequence length="288" mass="33446">MRITARLLLLTLLSTTLLAGCSRATLVYRNLDMLVPWSLNDYLDLDRAQQRELRERLRNHLAWHCTTQLPQLLASLQQLERKSANGQLDHHDLKPHYRAAREALRSIAIEVTPTARDLLRALDDEQVRELRAALQENRREHREKYLAPPLSQQIRERAERMQERLQFWFGELNAAQRQRVLLWSHALGEQNRRWLENRERWQASLLGAVEQRHEEGFDARIAQLLQDREALLSASSRAALQRAEQEGLALVSDLYELANEEQRRHLTGQLASLQADFASLKCLPPANA</sequence>
<gene>
    <name evidence="2" type="ORF">B597_012350</name>
</gene>
<evidence type="ECO:0000313" key="3">
    <source>
        <dbReference type="Proteomes" id="UP000026923"/>
    </source>
</evidence>
<dbReference type="PROSITE" id="PS51257">
    <property type="entry name" value="PROKAR_LIPOPROTEIN"/>
    <property type="match status" value="1"/>
</dbReference>
<organism evidence="2 3">
    <name type="scientific">Stutzerimonas stutzeri KOS6</name>
    <dbReference type="NCBI Taxonomy" id="1218352"/>
    <lineage>
        <taxon>Bacteria</taxon>
        <taxon>Pseudomonadati</taxon>
        <taxon>Pseudomonadota</taxon>
        <taxon>Gammaproteobacteria</taxon>
        <taxon>Pseudomonadales</taxon>
        <taxon>Pseudomonadaceae</taxon>
        <taxon>Stutzerimonas</taxon>
    </lineage>
</organism>
<protein>
    <recommendedName>
        <fullName evidence="4">Lipoprotein</fullName>
    </recommendedName>
</protein>
<dbReference type="EMBL" id="AMCZ02000014">
    <property type="protein sequence ID" value="EWC40969.1"/>
    <property type="molecule type" value="Genomic_DNA"/>
</dbReference>
<evidence type="ECO:0000313" key="2">
    <source>
        <dbReference type="EMBL" id="EWC40969.1"/>
    </source>
</evidence>
<keyword evidence="1" id="KW-0175">Coiled coil</keyword>
<dbReference type="PIRSF" id="PIRSF028200">
    <property type="entry name" value="UCP028200"/>
    <property type="match status" value="1"/>
</dbReference>
<evidence type="ECO:0000256" key="1">
    <source>
        <dbReference type="SAM" id="Coils"/>
    </source>
</evidence>
<comment type="caution">
    <text evidence="2">The sequence shown here is derived from an EMBL/GenBank/DDBJ whole genome shotgun (WGS) entry which is preliminary data.</text>
</comment>
<evidence type="ECO:0008006" key="4">
    <source>
        <dbReference type="Google" id="ProtNLM"/>
    </source>
</evidence>
<name>A0A061JS14_STUST</name>
<proteinExistence type="predicted"/>
<accession>A0A061JS14</accession>
<dbReference type="eggNOG" id="ENOG5032RT1">
    <property type="taxonomic scope" value="Bacteria"/>
</dbReference>
<dbReference type="Pfam" id="PF19795">
    <property type="entry name" value="DUF6279"/>
    <property type="match status" value="1"/>
</dbReference>
<dbReference type="HOGENOM" id="CLU_061560_0_0_6"/>
<dbReference type="OrthoDB" id="5767052at2"/>
<dbReference type="Proteomes" id="UP000026923">
    <property type="component" value="Unassembled WGS sequence"/>
</dbReference>
<dbReference type="RefSeq" id="WP_003295700.1">
    <property type="nucleotide sequence ID" value="NZ_KK020678.1"/>
</dbReference>
<dbReference type="InterPro" id="IPR016875">
    <property type="entry name" value="UCP028200"/>
</dbReference>
<reference evidence="2 3" key="1">
    <citation type="journal article" date="2013" name="Genome Announc.">
        <title>Draft Genome of the Nitrogen-Fixing Bacterium Pseudomonas stutzeri Strain KOS6 Isolated from Industrial Hydrocarbon Sludge.</title>
        <authorList>
            <person name="Grigoryeva T.V."/>
            <person name="Laikov A.V."/>
            <person name="Naumova R.P."/>
            <person name="Manolov A.I."/>
            <person name="Larin A.K."/>
            <person name="Karpova I.Y."/>
            <person name="Semashko T.A."/>
            <person name="Alexeev D.G."/>
            <person name="Kostryukova E.S."/>
            <person name="Muller R."/>
            <person name="Govorun V.M."/>
        </authorList>
    </citation>
    <scope>NUCLEOTIDE SEQUENCE [LARGE SCALE GENOMIC DNA]</scope>
    <source>
        <strain evidence="2 3">KOS6</strain>
    </source>
</reference>